<comment type="caution">
    <text evidence="1">The sequence shown here is derived from an EMBL/GenBank/DDBJ whole genome shotgun (WGS) entry which is preliminary data.</text>
</comment>
<evidence type="ECO:0000313" key="1">
    <source>
        <dbReference type="EMBL" id="GAH99726.1"/>
    </source>
</evidence>
<gene>
    <name evidence="1" type="ORF">S06H3_01991</name>
</gene>
<protein>
    <submittedName>
        <fullName evidence="1">Uncharacterized protein</fullName>
    </submittedName>
</protein>
<name>X1JYE7_9ZZZZ</name>
<feature type="non-terminal residue" evidence="1">
    <location>
        <position position="52"/>
    </location>
</feature>
<dbReference type="AlphaFoldDB" id="X1JYE7"/>
<dbReference type="EMBL" id="BARV01000545">
    <property type="protein sequence ID" value="GAH99726.1"/>
    <property type="molecule type" value="Genomic_DNA"/>
</dbReference>
<proteinExistence type="predicted"/>
<accession>X1JYE7</accession>
<organism evidence="1">
    <name type="scientific">marine sediment metagenome</name>
    <dbReference type="NCBI Taxonomy" id="412755"/>
    <lineage>
        <taxon>unclassified sequences</taxon>
        <taxon>metagenomes</taxon>
        <taxon>ecological metagenomes</taxon>
    </lineage>
</organism>
<reference evidence="1" key="1">
    <citation type="journal article" date="2014" name="Front. Microbiol.">
        <title>High frequency of phylogenetically diverse reductive dehalogenase-homologous genes in deep subseafloor sedimentary metagenomes.</title>
        <authorList>
            <person name="Kawai M."/>
            <person name="Futagami T."/>
            <person name="Toyoda A."/>
            <person name="Takaki Y."/>
            <person name="Nishi S."/>
            <person name="Hori S."/>
            <person name="Arai W."/>
            <person name="Tsubouchi T."/>
            <person name="Morono Y."/>
            <person name="Uchiyama I."/>
            <person name="Ito T."/>
            <person name="Fujiyama A."/>
            <person name="Inagaki F."/>
            <person name="Takami H."/>
        </authorList>
    </citation>
    <scope>NUCLEOTIDE SEQUENCE</scope>
    <source>
        <strain evidence="1">Expedition CK06-06</strain>
    </source>
</reference>
<sequence>MRVIVIRPNGEEIPGEIEELPDPNTKAFYLKHSGNGMRELIFVEPGMRIKQL</sequence>